<comment type="caution">
    <text evidence="1">The sequence shown here is derived from an EMBL/GenBank/DDBJ whole genome shotgun (WGS) entry which is preliminary data.</text>
</comment>
<sequence>MSDPCSGTYIGLALISLALLISVALNIVLFLLRHKDTKNRADTEELLNPPHYPIESRFEEDDEEHCQQQENPIYGNISSVSEGIFDPVCYEPMTLCRTRENLKQPQAVSQLQQPDLNYASLDLDVRLNCKKKQRRYNQNQSPGSAQTGKGFLEVDTDVEASTPSRNNSPQASRNSIYLNSQQMALENEMRLRERGWDRDRKWDTGEEDTRRDSDGGMEIERDAEEITHNLGLGSSPI</sequence>
<accession>A0ACC2G1Y5</accession>
<keyword evidence="2" id="KW-1185">Reference proteome</keyword>
<dbReference type="EMBL" id="CM055746">
    <property type="protein sequence ID" value="KAJ7997555.1"/>
    <property type="molecule type" value="Genomic_DNA"/>
</dbReference>
<reference evidence="1" key="1">
    <citation type="submission" date="2021-05" db="EMBL/GenBank/DDBJ databases">
        <authorList>
            <person name="Pan Q."/>
            <person name="Jouanno E."/>
            <person name="Zahm M."/>
            <person name="Klopp C."/>
            <person name="Cabau C."/>
            <person name="Louis A."/>
            <person name="Berthelot C."/>
            <person name="Parey E."/>
            <person name="Roest Crollius H."/>
            <person name="Montfort J."/>
            <person name="Robinson-Rechavi M."/>
            <person name="Bouchez O."/>
            <person name="Lampietro C."/>
            <person name="Lopez Roques C."/>
            <person name="Donnadieu C."/>
            <person name="Postlethwait J."/>
            <person name="Bobe J."/>
            <person name="Dillon D."/>
            <person name="Chandos A."/>
            <person name="von Hippel F."/>
            <person name="Guiguen Y."/>
        </authorList>
    </citation>
    <scope>NUCLEOTIDE SEQUENCE</scope>
    <source>
        <strain evidence="1">YG-Jan2019</strain>
    </source>
</reference>
<protein>
    <submittedName>
        <fullName evidence="1">Uncharacterized protein</fullName>
    </submittedName>
</protein>
<dbReference type="Proteomes" id="UP001157502">
    <property type="component" value="Chromosome 19"/>
</dbReference>
<name>A0ACC2G1Y5_DALPE</name>
<evidence type="ECO:0000313" key="1">
    <source>
        <dbReference type="EMBL" id="KAJ7997555.1"/>
    </source>
</evidence>
<gene>
    <name evidence="1" type="ORF">DPEC_G00230220</name>
</gene>
<proteinExistence type="predicted"/>
<evidence type="ECO:0000313" key="2">
    <source>
        <dbReference type="Proteomes" id="UP001157502"/>
    </source>
</evidence>
<organism evidence="1 2">
    <name type="scientific">Dallia pectoralis</name>
    <name type="common">Alaska blackfish</name>
    <dbReference type="NCBI Taxonomy" id="75939"/>
    <lineage>
        <taxon>Eukaryota</taxon>
        <taxon>Metazoa</taxon>
        <taxon>Chordata</taxon>
        <taxon>Craniata</taxon>
        <taxon>Vertebrata</taxon>
        <taxon>Euteleostomi</taxon>
        <taxon>Actinopterygii</taxon>
        <taxon>Neopterygii</taxon>
        <taxon>Teleostei</taxon>
        <taxon>Protacanthopterygii</taxon>
        <taxon>Esociformes</taxon>
        <taxon>Umbridae</taxon>
        <taxon>Dallia</taxon>
    </lineage>
</organism>